<proteinExistence type="predicted"/>
<protein>
    <submittedName>
        <fullName evidence="8">Rod shape-determining protein MreD</fullName>
    </submittedName>
</protein>
<dbReference type="AlphaFoldDB" id="A0A3B0WL10"/>
<evidence type="ECO:0000256" key="7">
    <source>
        <dbReference type="SAM" id="Phobius"/>
    </source>
</evidence>
<dbReference type="PANTHER" id="PTHR37484:SF1">
    <property type="entry name" value="ROD SHAPE-DETERMINING PROTEIN MRED"/>
    <property type="match status" value="1"/>
</dbReference>
<accession>A0A3B0WL10</accession>
<sequence length="163" mass="18879">MNKTLRIGLITIIGAFMLAIMPLPNWAVEFRPDWVTLVLIYWAMASPTKIGVTTAWFTGLLLDVSYGTLIGQHAVGIVLVIYVIHMQHQRLRVASLLQQAIVIFFLLLIKQLLVLWVDGIIGRAPESWLYFMPTITSTFLWPWIYLILRDIRRKFEHSSHYQL</sequence>
<dbReference type="EMBL" id="UOFD01000003">
    <property type="protein sequence ID" value="VAW50129.1"/>
    <property type="molecule type" value="Genomic_DNA"/>
</dbReference>
<keyword evidence="6 7" id="KW-0472">Membrane</keyword>
<feature type="transmembrane region" description="Helical" evidence="7">
    <location>
        <begin position="128"/>
        <end position="148"/>
    </location>
</feature>
<organism evidence="8">
    <name type="scientific">hydrothermal vent metagenome</name>
    <dbReference type="NCBI Taxonomy" id="652676"/>
    <lineage>
        <taxon>unclassified sequences</taxon>
        <taxon>metagenomes</taxon>
        <taxon>ecological metagenomes</taxon>
    </lineage>
</organism>
<feature type="transmembrane region" description="Helical" evidence="7">
    <location>
        <begin position="64"/>
        <end position="84"/>
    </location>
</feature>
<reference evidence="8" key="1">
    <citation type="submission" date="2018-06" db="EMBL/GenBank/DDBJ databases">
        <authorList>
            <person name="Zhirakovskaya E."/>
        </authorList>
    </citation>
    <scope>NUCLEOTIDE SEQUENCE</scope>
</reference>
<evidence type="ECO:0000256" key="2">
    <source>
        <dbReference type="ARBA" id="ARBA00022475"/>
    </source>
</evidence>
<comment type="subcellular location">
    <subcellularLocation>
        <location evidence="1">Cell membrane</location>
        <topology evidence="1">Multi-pass membrane protein</topology>
    </subcellularLocation>
</comment>
<feature type="transmembrane region" description="Helical" evidence="7">
    <location>
        <begin position="6"/>
        <end position="27"/>
    </location>
</feature>
<evidence type="ECO:0000256" key="5">
    <source>
        <dbReference type="ARBA" id="ARBA00022989"/>
    </source>
</evidence>
<keyword evidence="5 7" id="KW-1133">Transmembrane helix</keyword>
<dbReference type="InterPro" id="IPR026034">
    <property type="entry name" value="MreD_proteobac"/>
</dbReference>
<keyword evidence="3 7" id="KW-0812">Transmembrane</keyword>
<keyword evidence="2" id="KW-1003">Cell membrane</keyword>
<dbReference type="GO" id="GO:0008360">
    <property type="term" value="P:regulation of cell shape"/>
    <property type="evidence" value="ECO:0007669"/>
    <property type="project" value="UniProtKB-KW"/>
</dbReference>
<evidence type="ECO:0000256" key="1">
    <source>
        <dbReference type="ARBA" id="ARBA00004651"/>
    </source>
</evidence>
<dbReference type="GO" id="GO:0005886">
    <property type="term" value="C:plasma membrane"/>
    <property type="evidence" value="ECO:0007669"/>
    <property type="project" value="UniProtKB-SubCell"/>
</dbReference>
<feature type="transmembrane region" description="Helical" evidence="7">
    <location>
        <begin position="96"/>
        <end position="116"/>
    </location>
</feature>
<evidence type="ECO:0000256" key="4">
    <source>
        <dbReference type="ARBA" id="ARBA00022960"/>
    </source>
</evidence>
<dbReference type="Pfam" id="PF04093">
    <property type="entry name" value="MreD"/>
    <property type="match status" value="1"/>
</dbReference>
<feature type="transmembrane region" description="Helical" evidence="7">
    <location>
        <begin position="34"/>
        <end position="58"/>
    </location>
</feature>
<dbReference type="PANTHER" id="PTHR37484">
    <property type="entry name" value="ROD SHAPE-DETERMINING PROTEIN MRED"/>
    <property type="match status" value="1"/>
</dbReference>
<name>A0A3B0WL10_9ZZZZ</name>
<evidence type="ECO:0000256" key="6">
    <source>
        <dbReference type="ARBA" id="ARBA00023136"/>
    </source>
</evidence>
<dbReference type="NCBIfam" id="TIGR03426">
    <property type="entry name" value="shape_MreD"/>
    <property type="match status" value="1"/>
</dbReference>
<evidence type="ECO:0000256" key="3">
    <source>
        <dbReference type="ARBA" id="ARBA00022692"/>
    </source>
</evidence>
<evidence type="ECO:0000313" key="8">
    <source>
        <dbReference type="EMBL" id="VAW50129.1"/>
    </source>
</evidence>
<dbReference type="InterPro" id="IPR007227">
    <property type="entry name" value="Cell_shape_determining_MreD"/>
</dbReference>
<dbReference type="PIRSF" id="PIRSF018472">
    <property type="entry name" value="MreD_proteobac"/>
    <property type="match status" value="1"/>
</dbReference>
<gene>
    <name evidence="8" type="ORF">MNBD_GAMMA06-1851</name>
</gene>
<keyword evidence="4" id="KW-0133">Cell shape</keyword>